<evidence type="ECO:0000313" key="2">
    <source>
        <dbReference type="Proteomes" id="UP000232163"/>
    </source>
</evidence>
<evidence type="ECO:0000313" key="1">
    <source>
        <dbReference type="EMBL" id="PIO41366.1"/>
    </source>
</evidence>
<dbReference type="CDD" id="cd09598">
    <property type="entry name" value="M4_like"/>
    <property type="match status" value="1"/>
</dbReference>
<dbReference type="KEGG" id="pht:BLM14_24175"/>
<dbReference type="Gene3D" id="1.10.390.10">
    <property type="entry name" value="Neutral Protease Domain 2"/>
    <property type="match status" value="1"/>
</dbReference>
<gene>
    <name evidence="1" type="ORF">B5P45_28660</name>
</gene>
<organism evidence="1 2">
    <name type="scientific">Phyllobacterium zundukense</name>
    <dbReference type="NCBI Taxonomy" id="1867719"/>
    <lineage>
        <taxon>Bacteria</taxon>
        <taxon>Pseudomonadati</taxon>
        <taxon>Pseudomonadota</taxon>
        <taxon>Alphaproteobacteria</taxon>
        <taxon>Hyphomicrobiales</taxon>
        <taxon>Phyllobacteriaceae</taxon>
        <taxon>Phyllobacterium</taxon>
    </lineage>
</organism>
<dbReference type="OrthoDB" id="178184at2"/>
<comment type="caution">
    <text evidence="1">The sequence shown here is derived from an EMBL/GenBank/DDBJ whole genome shotgun (WGS) entry which is preliminary data.</text>
</comment>
<dbReference type="Gene3D" id="3.10.170.10">
    <property type="match status" value="1"/>
</dbReference>
<dbReference type="RefSeq" id="WP_100002587.1">
    <property type="nucleotide sequence ID" value="NZ_CP017942.1"/>
</dbReference>
<sequence length="610" mass="68885">MAKKSRDLQITRIERTGLYAARQFLDSALEEALLLRIPFDFYFQDPLVAAENPKLAFDEDAFVPWEPGIGDGPTSARFVIVDYDGGTETLVPPARWDEKASAFVDTKGKALNRTNKESLQFHQVNVWAVLQRALDFFENGFGLGRRILWGFEGSRLIVVPHAGYGENAFYDRQSKSLQFYYFDRDKERIFTCLSADIINHEFGHAVLDGIRPHFIESVLPETAAFHEFMGDLTAILIAFRNNAFRQQLIAETKGNLESESTLSKLAEQFGKHVTDKPYLRSARNNLTYKDIANDQRPHYMSQVLTGAMFDIILRLSKYYVVKRNRTVPQAFWDTIQRMQHMAIQPLDLLPPVDVTFRDYVLAVLRAEEIANPTDPDGYRGMMLDVFERRGLISASEVTELKASRHIFDRLQLEVFHDIDTIASSRADAYRFLDDNRKALFIPYTADITVSDLCTAQKLTRQARRQPKQVLLQYIWREDLVLKGAQFGQFNGKIASLLCGGTLAFDENGNVLAWARKPGTLPLAGTGKAVIEEAIEGKKRHDAFLAALVQRIMAGRIGTAIGGERGLLAKSVPPLTSRVVDGTVRFELSPHLGIHDDEHDVLGGRPWQISS</sequence>
<accession>A0A2N9VPE8</accession>
<dbReference type="EMBL" id="MZMT01000062">
    <property type="protein sequence ID" value="PIO41366.1"/>
    <property type="molecule type" value="Genomic_DNA"/>
</dbReference>
<name>A0A2N9VPE8_9HYPH</name>
<protein>
    <submittedName>
        <fullName evidence="1">Uncharacterized protein</fullName>
    </submittedName>
</protein>
<reference evidence="2" key="1">
    <citation type="journal article" date="2017" name="Int J Environ Stud">
        <title>Does the Miocene-Pliocene relict legume Oxytropis triphylla form nitrogen-fixing nodules with a combination of bacterial strains?</title>
        <authorList>
            <person name="Safronova V."/>
            <person name="Belimov A."/>
            <person name="Sazanova A."/>
            <person name="Kuznetsova I."/>
            <person name="Popova J."/>
            <person name="Andronov E."/>
            <person name="Verkhozina A."/>
            <person name="Tikhonovich I."/>
        </authorList>
    </citation>
    <scope>NUCLEOTIDE SEQUENCE [LARGE SCALE GENOMIC DNA]</scope>
    <source>
        <strain evidence="2">Tri-38</strain>
    </source>
</reference>
<dbReference type="SUPFAM" id="SSF55486">
    <property type="entry name" value="Metalloproteases ('zincins'), catalytic domain"/>
    <property type="match status" value="1"/>
</dbReference>
<dbReference type="Proteomes" id="UP000232163">
    <property type="component" value="Unassembled WGS sequence"/>
</dbReference>
<dbReference type="AlphaFoldDB" id="A0A2N9VPE8"/>
<dbReference type="InterPro" id="IPR027268">
    <property type="entry name" value="Peptidase_M4/M1_CTD_sf"/>
</dbReference>
<keyword evidence="2" id="KW-1185">Reference proteome</keyword>
<proteinExistence type="predicted"/>